<organism evidence="11 12">
    <name type="scientific">Nile crocodilepox virus (isolate Crocodylus niloticus/Zimbabwe/Ume/2001)</name>
    <name type="common">CRV</name>
    <dbReference type="NCBI Taxonomy" id="1289473"/>
    <lineage>
        <taxon>Viruses</taxon>
        <taxon>Varidnaviria</taxon>
        <taxon>Bamfordvirae</taxon>
        <taxon>Nucleocytoviricota</taxon>
        <taxon>Pokkesviricetes</taxon>
        <taxon>Chitovirales</taxon>
        <taxon>Poxviridae</taxon>
        <taxon>Chordopoxvirinae</taxon>
        <taxon>Crocodylidpoxvirus</taxon>
        <taxon>Crocodylidpoxvirus nilecrocodilepox</taxon>
        <taxon>Nile crocodilepox virus</taxon>
    </lineage>
</organism>
<evidence type="ECO:0000256" key="8">
    <source>
        <dbReference type="ARBA" id="ARBA00030145"/>
    </source>
</evidence>
<evidence type="ECO:0000256" key="5">
    <source>
        <dbReference type="ARBA" id="ARBA00023015"/>
    </source>
</evidence>
<accession>Q070C2</accession>
<keyword evidence="7" id="KW-0804">Transcription</keyword>
<evidence type="ECO:0000256" key="4">
    <source>
        <dbReference type="ARBA" id="ARBA00022518"/>
    </source>
</evidence>
<comment type="subunit">
    <text evidence="2">Heterodimer of a 45 kDa (A23R) and a 32 kDa (A8R) subunit to form the virus intermediate transcription factor (VITF)-3.</text>
</comment>
<dbReference type="InterPro" id="IPR006834">
    <property type="entry name" value="Pox_A8"/>
</dbReference>
<dbReference type="KEGG" id="vg:4363440"/>
<name>Q070C2_CPRVZ</name>
<keyword evidence="5" id="KW-0805">Transcription regulation</keyword>
<comment type="similarity">
    <text evidence="10">Belongs to the orthopoxvirus OPG134 family.</text>
</comment>
<reference evidence="11 12" key="1">
    <citation type="journal article" date="2006" name="J. Virol.">
        <title>Genome of crocodilepox virus.</title>
        <authorList>
            <person name="Afonso C.L."/>
            <person name="Tulman E.R."/>
            <person name="Delhon G."/>
            <person name="Lu Z."/>
            <person name="Viljoen G.J."/>
            <person name="Wallace D.B."/>
            <person name="Kutish G.F."/>
            <person name="Rock D.L."/>
        </authorList>
    </citation>
    <scope>NUCLEOTIDE SEQUENCE [LARGE SCALE GENOMIC DNA]</scope>
    <source>
        <strain evidence="12">Isolate Crocodylus niloticus/Zimbabwe/Ume/2001</strain>
    </source>
</reference>
<organismHost>
    <name type="scientific">Crocodylus niloticus</name>
    <name type="common">Nile crocodile</name>
    <name type="synonym">African crocodile</name>
    <dbReference type="NCBI Taxonomy" id="8501"/>
</organismHost>
<evidence type="ECO:0000256" key="1">
    <source>
        <dbReference type="ARBA" id="ARBA00003344"/>
    </source>
</evidence>
<evidence type="ECO:0000256" key="7">
    <source>
        <dbReference type="ARBA" id="ARBA00023163"/>
    </source>
</evidence>
<dbReference type="GeneID" id="4363440"/>
<dbReference type="Proteomes" id="UP000011300">
    <property type="component" value="Segment"/>
</dbReference>
<evidence type="ECO:0000313" key="12">
    <source>
        <dbReference type="Proteomes" id="UP000011300"/>
    </source>
</evidence>
<proteinExistence type="inferred from homology"/>
<keyword evidence="12" id="KW-1185">Reference proteome</keyword>
<evidence type="ECO:0000256" key="3">
    <source>
        <dbReference type="ARBA" id="ARBA00015634"/>
    </source>
</evidence>
<organismHost>
    <name type="scientific">Crocodylus johnstoni</name>
    <name type="common">Australian freshwater crocodile</name>
    <dbReference type="NCBI Taxonomy" id="184234"/>
</organismHost>
<sequence>MSYEAIDEFRSDSTLEIGDVELGSINPREAVQTYVSYKRRIFVSKTRDEERKLSFGFFTPRFVFLNYKEINHCFQYLDSIKEVKLSKKNNVIVPVYVVFVLLDERGFKFIESLIGIYFPELIGERSKTFRFRNQIAAIRARLGLPPAEYCTYEFERYYAALCLVLQRYADLRPVAVFSVEALRHVADFFALVTYRVFLLQIKAGAAVLSVSVGAVVNKLVGSVLYAVFEMLRYCRERGCELECELGGESAPAALSDLRGRLFPAYERLVGELRAHRRVRANDILLSRLKIRR</sequence>
<evidence type="ECO:0000256" key="6">
    <source>
        <dbReference type="ARBA" id="ARBA00023159"/>
    </source>
</evidence>
<evidence type="ECO:0000256" key="10">
    <source>
        <dbReference type="ARBA" id="ARBA00034740"/>
    </source>
</evidence>
<gene>
    <name evidence="11" type="ORF">CRV129</name>
</gene>
<dbReference type="Pfam" id="PF04745">
    <property type="entry name" value="Pox_A8"/>
    <property type="match status" value="1"/>
</dbReference>
<evidence type="ECO:0000256" key="2">
    <source>
        <dbReference type="ARBA" id="ARBA00011528"/>
    </source>
</evidence>
<dbReference type="EMBL" id="DQ356948">
    <property type="protein sequence ID" value="ABJ09020.1"/>
    <property type="molecule type" value="Genomic_DNA"/>
</dbReference>
<keyword evidence="6" id="KW-0010">Activator</keyword>
<protein>
    <recommendedName>
        <fullName evidence="3">Intermediate transcription factor 3 small subunit</fullName>
    </recommendedName>
    <alternativeName>
        <fullName evidence="9">VITF-3 32 kDa subunit</fullName>
    </alternativeName>
    <alternativeName>
        <fullName evidence="8">VITF-3 small subunit</fullName>
    </alternativeName>
</protein>
<evidence type="ECO:0000256" key="9">
    <source>
        <dbReference type="ARBA" id="ARBA00030405"/>
    </source>
</evidence>
<organismHost>
    <name type="scientific">Crocodylus porosus</name>
    <name type="common">Saltwater crocodile</name>
    <name type="synonym">Estuarine crocodile</name>
    <dbReference type="NCBI Taxonomy" id="8502"/>
</organismHost>
<comment type="function">
    <text evidence="1">Acts with RNA polymerase to initiate transcription from intermediate gene promoters.</text>
</comment>
<keyword evidence="4" id="KW-0244">Early protein</keyword>
<evidence type="ECO:0000313" key="11">
    <source>
        <dbReference type="EMBL" id="ABJ09020.1"/>
    </source>
</evidence>
<dbReference type="RefSeq" id="YP_784319.1">
    <property type="nucleotide sequence ID" value="NC_008030.1"/>
</dbReference>